<evidence type="ECO:0000256" key="2">
    <source>
        <dbReference type="SAM" id="Phobius"/>
    </source>
</evidence>
<gene>
    <name evidence="5" type="primary">LOC111106474</name>
</gene>
<feature type="chain" id="PRO_5034783811" evidence="3">
    <location>
        <begin position="21"/>
        <end position="175"/>
    </location>
</feature>
<feature type="region of interest" description="Disordered" evidence="1">
    <location>
        <begin position="33"/>
        <end position="54"/>
    </location>
</feature>
<reference evidence="5" key="1">
    <citation type="submission" date="2025-08" db="UniProtKB">
        <authorList>
            <consortium name="RefSeq"/>
        </authorList>
    </citation>
    <scope>IDENTIFICATION</scope>
    <source>
        <tissue evidence="5">Whole sample</tissue>
    </source>
</reference>
<dbReference type="RefSeq" id="XP_022296880.1">
    <property type="nucleotide sequence ID" value="XM_022441172.1"/>
</dbReference>
<evidence type="ECO:0000256" key="1">
    <source>
        <dbReference type="SAM" id="MobiDB-lite"/>
    </source>
</evidence>
<feature type="signal peptide" evidence="3">
    <location>
        <begin position="1"/>
        <end position="20"/>
    </location>
</feature>
<evidence type="ECO:0000313" key="5">
    <source>
        <dbReference type="RefSeq" id="XP_022296880.1"/>
    </source>
</evidence>
<evidence type="ECO:0000313" key="4">
    <source>
        <dbReference type="Proteomes" id="UP000694844"/>
    </source>
</evidence>
<feature type="compositionally biased region" description="Polar residues" evidence="1">
    <location>
        <begin position="143"/>
        <end position="153"/>
    </location>
</feature>
<feature type="transmembrane region" description="Helical" evidence="2">
    <location>
        <begin position="67"/>
        <end position="89"/>
    </location>
</feature>
<protein>
    <submittedName>
        <fullName evidence="5">Uncharacterized protein LOC111106474</fullName>
    </submittedName>
</protein>
<evidence type="ECO:0000256" key="3">
    <source>
        <dbReference type="SAM" id="SignalP"/>
    </source>
</evidence>
<proteinExistence type="predicted"/>
<keyword evidence="2" id="KW-1133">Transmembrane helix</keyword>
<sequence length="175" mass="19453">MDWSCRGLTVLTFYILGLHSTCIMNTAVNCTGSTPDPTTNTTNTTRTTLNPNPSSNKGSFRAFWDNYQVAFCFVGFLLLLGMLCIVVIIRKKSKRQSQPRDRHCGLMTAAIVQLSGPPHSGGSGNPNVEVHPVKPPSYEEAINESNSHGSLPTYTESLRDSFKEYPKHYCQNMKY</sequence>
<feature type="region of interest" description="Disordered" evidence="1">
    <location>
        <begin position="115"/>
        <end position="153"/>
    </location>
</feature>
<accession>A0A8B8B0D9</accession>
<organism evidence="4 5">
    <name type="scientific">Crassostrea virginica</name>
    <name type="common">Eastern oyster</name>
    <dbReference type="NCBI Taxonomy" id="6565"/>
    <lineage>
        <taxon>Eukaryota</taxon>
        <taxon>Metazoa</taxon>
        <taxon>Spiralia</taxon>
        <taxon>Lophotrochozoa</taxon>
        <taxon>Mollusca</taxon>
        <taxon>Bivalvia</taxon>
        <taxon>Autobranchia</taxon>
        <taxon>Pteriomorphia</taxon>
        <taxon>Ostreida</taxon>
        <taxon>Ostreoidea</taxon>
        <taxon>Ostreidae</taxon>
        <taxon>Crassostrea</taxon>
    </lineage>
</organism>
<dbReference type="OrthoDB" id="10550104at2759"/>
<keyword evidence="3" id="KW-0732">Signal</keyword>
<dbReference type="AlphaFoldDB" id="A0A8B8B0D9"/>
<dbReference type="KEGG" id="cvn:111106474"/>
<name>A0A8B8B0D9_CRAVI</name>
<dbReference type="Proteomes" id="UP000694844">
    <property type="component" value="Chromosome 8"/>
</dbReference>
<dbReference type="GeneID" id="111106474"/>
<keyword evidence="4" id="KW-1185">Reference proteome</keyword>
<keyword evidence="2" id="KW-0472">Membrane</keyword>
<keyword evidence="2" id="KW-0812">Transmembrane</keyword>